<protein>
    <recommendedName>
        <fullName evidence="2">ZNF598/HEL2 PAH domain-containing protein</fullName>
    </recommendedName>
</protein>
<name>A0A2I1G9R8_9GLOM</name>
<accession>A0A2I1G9R8</accession>
<feature type="region of interest" description="Disordered" evidence="1">
    <location>
        <begin position="130"/>
        <end position="281"/>
    </location>
</feature>
<feature type="compositionally biased region" description="Polar residues" evidence="1">
    <location>
        <begin position="206"/>
        <end position="215"/>
    </location>
</feature>
<dbReference type="Pfam" id="PF23202">
    <property type="entry name" value="PAH_ZNF598"/>
    <property type="match status" value="1"/>
</dbReference>
<evidence type="ECO:0000313" key="3">
    <source>
        <dbReference type="EMBL" id="PKY43311.1"/>
    </source>
</evidence>
<proteinExistence type="predicted"/>
<evidence type="ECO:0000259" key="2">
    <source>
        <dbReference type="Pfam" id="PF23202"/>
    </source>
</evidence>
<evidence type="ECO:0000256" key="1">
    <source>
        <dbReference type="SAM" id="MobiDB-lite"/>
    </source>
</evidence>
<gene>
    <name evidence="3" type="ORF">RhiirA4_113404</name>
</gene>
<comment type="caution">
    <text evidence="3">The sequence shown here is derived from an EMBL/GenBank/DDBJ whole genome shotgun (WGS) entry which is preliminary data.</text>
</comment>
<feature type="compositionally biased region" description="Polar residues" evidence="1">
    <location>
        <begin position="135"/>
        <end position="163"/>
    </location>
</feature>
<dbReference type="VEuPathDB" id="FungiDB:RhiirFUN_020399"/>
<dbReference type="Proteomes" id="UP000234323">
    <property type="component" value="Unassembled WGS sequence"/>
</dbReference>
<dbReference type="AlphaFoldDB" id="A0A2I1G9R8"/>
<feature type="compositionally biased region" description="Low complexity" evidence="1">
    <location>
        <begin position="171"/>
        <end position="183"/>
    </location>
</feature>
<dbReference type="InterPro" id="IPR057634">
    <property type="entry name" value="PAH_ZNF598/HEL2"/>
</dbReference>
<dbReference type="VEuPathDB" id="FungiDB:RhiirA1_238510"/>
<feature type="domain" description="ZNF598/HEL2 PAH" evidence="2">
    <location>
        <begin position="1"/>
        <end position="62"/>
    </location>
</feature>
<sequence length="281" mass="30902">MDEFNSITELYSDSSFLSAHSYVESLLELFNRKEDVGKVVNGMVEVLEDEKKKQELLRAWNDHKAKRTTTDFPALEPVNSTQSNSKPNITTPKPSPRVLVIKSSTTRSGGTKSSSGPQVWDKIAAIAASRESKKNNSAYPSLATSASTSNNDLWKNSSPKFVQSSPRRESPSSSVNNSSNTSSYTTAFVRGRPTKAESVEFPELPINSNSSFSQQRIKKNGSESNAWGQGGSSASDNNKNENDSEDDSSYSESTKDGNKKKKQKKQKGKNVIFHLGPKNYQ</sequence>
<feature type="compositionally biased region" description="Basic residues" evidence="1">
    <location>
        <begin position="258"/>
        <end position="268"/>
    </location>
</feature>
<feature type="compositionally biased region" description="Polar residues" evidence="1">
    <location>
        <begin position="78"/>
        <end position="92"/>
    </location>
</feature>
<feature type="region of interest" description="Disordered" evidence="1">
    <location>
        <begin position="68"/>
        <end position="98"/>
    </location>
</feature>
<evidence type="ECO:0000313" key="4">
    <source>
        <dbReference type="Proteomes" id="UP000234323"/>
    </source>
</evidence>
<organism evidence="3 4">
    <name type="scientific">Rhizophagus irregularis</name>
    <dbReference type="NCBI Taxonomy" id="588596"/>
    <lineage>
        <taxon>Eukaryota</taxon>
        <taxon>Fungi</taxon>
        <taxon>Fungi incertae sedis</taxon>
        <taxon>Mucoromycota</taxon>
        <taxon>Glomeromycotina</taxon>
        <taxon>Glomeromycetes</taxon>
        <taxon>Glomerales</taxon>
        <taxon>Glomeraceae</taxon>
        <taxon>Rhizophagus</taxon>
    </lineage>
</organism>
<dbReference type="VEuPathDB" id="FungiDB:FUN_013091"/>
<reference evidence="3 4" key="1">
    <citation type="submission" date="2015-10" db="EMBL/GenBank/DDBJ databases">
        <title>Genome analyses suggest a sexual origin of heterokaryosis in a supposedly ancient asexual fungus.</title>
        <authorList>
            <person name="Ropars J."/>
            <person name="Sedzielewska K."/>
            <person name="Noel J."/>
            <person name="Charron P."/>
            <person name="Farinelli L."/>
            <person name="Marton T."/>
            <person name="Kruger M."/>
            <person name="Pelin A."/>
            <person name="Brachmann A."/>
            <person name="Corradi N."/>
        </authorList>
    </citation>
    <scope>NUCLEOTIDE SEQUENCE [LARGE SCALE GENOMIC DNA]</scope>
    <source>
        <strain evidence="3 4">A4</strain>
    </source>
</reference>
<dbReference type="EMBL" id="LLXI01000246">
    <property type="protein sequence ID" value="PKY43311.1"/>
    <property type="molecule type" value="Genomic_DNA"/>
</dbReference>
<keyword evidence="4" id="KW-1185">Reference proteome</keyword>